<keyword evidence="5" id="KW-0963">Cytoplasm</keyword>
<dbReference type="OrthoDB" id="3361414at2759"/>
<feature type="compositionally biased region" description="Basic and acidic residues" evidence="13">
    <location>
        <begin position="680"/>
        <end position="691"/>
    </location>
</feature>
<dbReference type="GO" id="GO:0005737">
    <property type="term" value="C:cytoplasm"/>
    <property type="evidence" value="ECO:0007669"/>
    <property type="project" value="UniProtKB-SubCell"/>
</dbReference>
<evidence type="ECO:0000256" key="12">
    <source>
        <dbReference type="ARBA" id="ARBA00023242"/>
    </source>
</evidence>
<evidence type="ECO:0000256" key="6">
    <source>
        <dbReference type="ARBA" id="ARBA00022664"/>
    </source>
</evidence>
<evidence type="ECO:0000256" key="10">
    <source>
        <dbReference type="ARBA" id="ARBA00023161"/>
    </source>
</evidence>
<evidence type="ECO:0000256" key="9">
    <source>
        <dbReference type="ARBA" id="ARBA00022884"/>
    </source>
</evidence>
<evidence type="ECO:0000256" key="1">
    <source>
        <dbReference type="ARBA" id="ARBA00004123"/>
    </source>
</evidence>
<keyword evidence="16" id="KW-1185">Reference proteome</keyword>
<evidence type="ECO:0000256" key="8">
    <source>
        <dbReference type="ARBA" id="ARBA00022845"/>
    </source>
</evidence>
<feature type="compositionally biased region" description="Basic and acidic residues" evidence="13">
    <location>
        <begin position="13"/>
        <end position="23"/>
    </location>
</feature>
<feature type="compositionally biased region" description="Low complexity" evidence="13">
    <location>
        <begin position="708"/>
        <end position="721"/>
    </location>
</feature>
<feature type="compositionally biased region" description="Low complexity" evidence="13">
    <location>
        <begin position="93"/>
        <end position="104"/>
    </location>
</feature>
<keyword evidence="10" id="KW-0866">Nonsense-mediated mRNA decay</keyword>
<feature type="region of interest" description="Disordered" evidence="13">
    <location>
        <begin position="151"/>
        <end position="221"/>
    </location>
</feature>
<organism evidence="15 16">
    <name type="scientific">Amanita thiersii Skay4041</name>
    <dbReference type="NCBI Taxonomy" id="703135"/>
    <lineage>
        <taxon>Eukaryota</taxon>
        <taxon>Fungi</taxon>
        <taxon>Dikarya</taxon>
        <taxon>Basidiomycota</taxon>
        <taxon>Agaricomycotina</taxon>
        <taxon>Agaricomycetes</taxon>
        <taxon>Agaricomycetidae</taxon>
        <taxon>Agaricales</taxon>
        <taxon>Pluteineae</taxon>
        <taxon>Amanitaceae</taxon>
        <taxon>Amanita</taxon>
    </lineage>
</organism>
<feature type="compositionally biased region" description="Basic and acidic residues" evidence="13">
    <location>
        <begin position="43"/>
        <end position="56"/>
    </location>
</feature>
<evidence type="ECO:0000313" key="15">
    <source>
        <dbReference type="EMBL" id="PFH51334.1"/>
    </source>
</evidence>
<feature type="compositionally biased region" description="Polar residues" evidence="13">
    <location>
        <begin position="277"/>
        <end position="291"/>
    </location>
</feature>
<evidence type="ECO:0000256" key="11">
    <source>
        <dbReference type="ARBA" id="ARBA00023187"/>
    </source>
</evidence>
<feature type="compositionally biased region" description="Acidic residues" evidence="13">
    <location>
        <begin position="57"/>
        <end position="66"/>
    </location>
</feature>
<reference evidence="15 16" key="1">
    <citation type="submission" date="2014-02" db="EMBL/GenBank/DDBJ databases">
        <title>Transposable element dynamics among asymbiotic and ectomycorrhizal Amanita fungi.</title>
        <authorList>
            <consortium name="DOE Joint Genome Institute"/>
            <person name="Hess J."/>
            <person name="Skrede I."/>
            <person name="Wolfe B."/>
            <person name="LaButti K."/>
            <person name="Ohm R.A."/>
            <person name="Grigoriev I.V."/>
            <person name="Pringle A."/>
        </authorList>
    </citation>
    <scope>NUCLEOTIDE SEQUENCE [LARGE SCALE GENOMIC DNA]</scope>
    <source>
        <strain evidence="15 16">SKay4041</strain>
    </source>
</reference>
<evidence type="ECO:0000313" key="16">
    <source>
        <dbReference type="Proteomes" id="UP000242287"/>
    </source>
</evidence>
<feature type="region of interest" description="Disordered" evidence="13">
    <location>
        <begin position="322"/>
        <end position="360"/>
    </location>
</feature>
<evidence type="ECO:0000256" key="5">
    <source>
        <dbReference type="ARBA" id="ARBA00022490"/>
    </source>
</evidence>
<dbReference type="InterPro" id="IPR018545">
    <property type="entry name" value="Btz_dom"/>
</dbReference>
<keyword evidence="8" id="KW-0810">Translation regulation</keyword>
<dbReference type="EMBL" id="KZ301989">
    <property type="protein sequence ID" value="PFH51334.1"/>
    <property type="molecule type" value="Genomic_DNA"/>
</dbReference>
<accession>A0A2A9NPV3</accession>
<dbReference type="GO" id="GO:0035145">
    <property type="term" value="C:exon-exon junction complex"/>
    <property type="evidence" value="ECO:0007669"/>
    <property type="project" value="InterPro"/>
</dbReference>
<feature type="compositionally biased region" description="Low complexity" evidence="13">
    <location>
        <begin position="67"/>
        <end position="77"/>
    </location>
</feature>
<feature type="region of interest" description="Disordered" evidence="13">
    <location>
        <begin position="276"/>
        <end position="299"/>
    </location>
</feature>
<keyword evidence="12" id="KW-0539">Nucleus</keyword>
<dbReference type="AlphaFoldDB" id="A0A2A9NPV3"/>
<dbReference type="GO" id="GO:0051028">
    <property type="term" value="P:mRNA transport"/>
    <property type="evidence" value="ECO:0007669"/>
    <property type="project" value="UniProtKB-KW"/>
</dbReference>
<dbReference type="Pfam" id="PF09405">
    <property type="entry name" value="Btz"/>
    <property type="match status" value="1"/>
</dbReference>
<evidence type="ECO:0000256" key="3">
    <source>
        <dbReference type="ARBA" id="ARBA00009548"/>
    </source>
</evidence>
<keyword evidence="11" id="KW-0508">mRNA splicing</keyword>
<dbReference type="GO" id="GO:0006417">
    <property type="term" value="P:regulation of translation"/>
    <property type="evidence" value="ECO:0007669"/>
    <property type="project" value="UniProtKB-KW"/>
</dbReference>
<feature type="compositionally biased region" description="Basic residues" evidence="13">
    <location>
        <begin position="28"/>
        <end position="42"/>
    </location>
</feature>
<evidence type="ECO:0000256" key="2">
    <source>
        <dbReference type="ARBA" id="ARBA00004496"/>
    </source>
</evidence>
<gene>
    <name evidence="15" type="ORF">AMATHDRAFT_59421</name>
</gene>
<feature type="compositionally biased region" description="Polar residues" evidence="13">
    <location>
        <begin position="152"/>
        <end position="161"/>
    </location>
</feature>
<dbReference type="GO" id="GO:0003729">
    <property type="term" value="F:mRNA binding"/>
    <property type="evidence" value="ECO:0007669"/>
    <property type="project" value="InterPro"/>
</dbReference>
<comment type="similarity">
    <text evidence="3">Belongs to the CASC3 family.</text>
</comment>
<name>A0A2A9NPV3_9AGAR</name>
<dbReference type="GO" id="GO:0006397">
    <property type="term" value="P:mRNA processing"/>
    <property type="evidence" value="ECO:0007669"/>
    <property type="project" value="UniProtKB-KW"/>
</dbReference>
<dbReference type="GO" id="GO:0000184">
    <property type="term" value="P:nuclear-transcribed mRNA catabolic process, nonsense-mediated decay"/>
    <property type="evidence" value="ECO:0007669"/>
    <property type="project" value="UniProtKB-KW"/>
</dbReference>
<dbReference type="Proteomes" id="UP000242287">
    <property type="component" value="Unassembled WGS sequence"/>
</dbReference>
<dbReference type="GO" id="GO:0008380">
    <property type="term" value="P:RNA splicing"/>
    <property type="evidence" value="ECO:0007669"/>
    <property type="project" value="UniProtKB-KW"/>
</dbReference>
<proteinExistence type="inferred from homology"/>
<keyword evidence="7" id="KW-0509">mRNA transport</keyword>
<evidence type="ECO:0000256" key="4">
    <source>
        <dbReference type="ARBA" id="ARBA00022448"/>
    </source>
</evidence>
<protein>
    <recommendedName>
        <fullName evidence="14">Btz domain-containing protein</fullName>
    </recommendedName>
</protein>
<sequence>MPAPVTSSSSTRIVDKISSEKHRSNAQSRRKTRIVRRRGRAKHGIESDDEIIREVDTDSDTEDELSSLDSVSDSVTEPASEDVVANGRSRLLTPSTSHSPQSHTKVLPPRIDDNPPSFFATPATWGDMVMNENENAPSELPVIDFAEFDANNIPSGHASRSLSRRSKESDGSRNRSPRSETRKVKEDVDRRQPFTHSRRGSRSVPPKRIPGQSARQAYQQRLESDPSFVPTVGGFWGHDDRLLDKNLRSLSGWWRGRWQGRGRGRGFGMRGRGALNQAASQRQEPETNGVTTDLPPIERPWTHDGFEEMKRKEEHRRAAAQQQQANQTRGMRGGRGSPVVDRGGRGGMTRGGFLSSPTRPPTAIAKGRVWYAMKPELMWTKQHEAFLFFDASTKPRKGQEPSYRVRLPGTDVHVIRASFKSRHGDVILDWSVPNSKGFDSKENLYTVRIPTLQVAEKVAEPLTTVEEEEDIFVVRPNLVTVVPIPVPEPAASSSKPVNNPARLSENAQIGTPAKQSLLPEAEQLSVEADLAKLTNSEDALKKPAVEQAADISAATSSGDQRPTLPPLQTVFTPPPIAHPSPAYGTTYPYGPTLPPGVVLNAHGMPYELATGRPVFLAPPPMYTSRPILTPNALPFVPSHMHHSSISSDFIPSHTPPMNGFFDPSTGTPLFSLPRQTRIEIRAPTDETDGKGSRKSQSRQSSTKAPTLSANSSRSSESSNAAYYPYPPASDETNHAPPYPTSEARDDNVVNGDLNQSHADPQQMIQYPPFQPYYYPDSYGYYPYMEMTHLGQYDMYPSDPRGAQGTVYY</sequence>
<feature type="compositionally biased region" description="Polar residues" evidence="13">
    <location>
        <begin position="1"/>
        <end position="12"/>
    </location>
</feature>
<comment type="subcellular location">
    <subcellularLocation>
        <location evidence="2">Cytoplasm</location>
    </subcellularLocation>
    <subcellularLocation>
        <location evidence="1">Nucleus</location>
    </subcellularLocation>
</comment>
<feature type="region of interest" description="Disordered" evidence="13">
    <location>
        <begin position="680"/>
        <end position="763"/>
    </location>
</feature>
<keyword evidence="4" id="KW-0813">Transport</keyword>
<evidence type="ECO:0000256" key="13">
    <source>
        <dbReference type="SAM" id="MobiDB-lite"/>
    </source>
</evidence>
<keyword evidence="6" id="KW-0507">mRNA processing</keyword>
<keyword evidence="9" id="KW-0694">RNA-binding</keyword>
<feature type="compositionally biased region" description="Basic and acidic residues" evidence="13">
    <location>
        <begin position="165"/>
        <end position="192"/>
    </location>
</feature>
<feature type="domain" description="Btz" evidence="14">
    <location>
        <begin position="214"/>
        <end position="326"/>
    </location>
</feature>
<evidence type="ECO:0000259" key="14">
    <source>
        <dbReference type="Pfam" id="PF09405"/>
    </source>
</evidence>
<evidence type="ECO:0000256" key="7">
    <source>
        <dbReference type="ARBA" id="ARBA00022816"/>
    </source>
</evidence>
<feature type="region of interest" description="Disordered" evidence="13">
    <location>
        <begin position="1"/>
        <end position="119"/>
    </location>
</feature>
<dbReference type="STRING" id="703135.A0A2A9NPV3"/>